<dbReference type="EMBL" id="BMMD01000001">
    <property type="protein sequence ID" value="GGJ66931.1"/>
    <property type="molecule type" value="Genomic_DNA"/>
</dbReference>
<organism evidence="2 3">
    <name type="scientific">Agromyces bauzanensis</name>
    <dbReference type="NCBI Taxonomy" id="1308924"/>
    <lineage>
        <taxon>Bacteria</taxon>
        <taxon>Bacillati</taxon>
        <taxon>Actinomycetota</taxon>
        <taxon>Actinomycetes</taxon>
        <taxon>Micrococcales</taxon>
        <taxon>Microbacteriaceae</taxon>
        <taxon>Agromyces</taxon>
    </lineage>
</organism>
<gene>
    <name evidence="2" type="ORF">GCM10011372_00910</name>
</gene>
<keyword evidence="1" id="KW-0812">Transmembrane</keyword>
<feature type="transmembrane region" description="Helical" evidence="1">
    <location>
        <begin position="20"/>
        <end position="43"/>
    </location>
</feature>
<dbReference type="Proteomes" id="UP000636956">
    <property type="component" value="Unassembled WGS sequence"/>
</dbReference>
<keyword evidence="1" id="KW-0472">Membrane</keyword>
<sequence length="148" mass="15180">MTVDAARLPRALRPFGSAQYRLLAVALSASLLSAGAWIVAVVWQVVQLGGTPVDLSFVAVGASLGLVLAVLFGGAADRIPQRWILLVVEIVRGAGFGVAGLLAAMTLAFARLGRDELAHPLDRVPDATTVTGAQAAAGLAPPVDEPHP</sequence>
<accession>A0A917P8Q5</accession>
<keyword evidence="3" id="KW-1185">Reference proteome</keyword>
<evidence type="ECO:0008006" key="4">
    <source>
        <dbReference type="Google" id="ProtNLM"/>
    </source>
</evidence>
<evidence type="ECO:0000256" key="1">
    <source>
        <dbReference type="SAM" id="Phobius"/>
    </source>
</evidence>
<reference evidence="2" key="1">
    <citation type="journal article" date="2014" name="Int. J. Syst. Evol. Microbiol.">
        <title>Complete genome sequence of Corynebacterium casei LMG S-19264T (=DSM 44701T), isolated from a smear-ripened cheese.</title>
        <authorList>
            <consortium name="US DOE Joint Genome Institute (JGI-PGF)"/>
            <person name="Walter F."/>
            <person name="Albersmeier A."/>
            <person name="Kalinowski J."/>
            <person name="Ruckert C."/>
        </authorList>
    </citation>
    <scope>NUCLEOTIDE SEQUENCE</scope>
    <source>
        <strain evidence="2">CGMCC 1.8984</strain>
    </source>
</reference>
<name>A0A917P8Q5_9MICO</name>
<feature type="transmembrane region" description="Helical" evidence="1">
    <location>
        <begin position="55"/>
        <end position="76"/>
    </location>
</feature>
<proteinExistence type="predicted"/>
<feature type="transmembrane region" description="Helical" evidence="1">
    <location>
        <begin position="83"/>
        <end position="110"/>
    </location>
</feature>
<protein>
    <recommendedName>
        <fullName evidence="4">MFS transporter</fullName>
    </recommendedName>
</protein>
<evidence type="ECO:0000313" key="2">
    <source>
        <dbReference type="EMBL" id="GGJ66931.1"/>
    </source>
</evidence>
<keyword evidence="1" id="KW-1133">Transmembrane helix</keyword>
<comment type="caution">
    <text evidence="2">The sequence shown here is derived from an EMBL/GenBank/DDBJ whole genome shotgun (WGS) entry which is preliminary data.</text>
</comment>
<dbReference type="AlphaFoldDB" id="A0A917P8Q5"/>
<dbReference type="RefSeq" id="WP_188741473.1">
    <property type="nucleotide sequence ID" value="NZ_BAABFW010000007.1"/>
</dbReference>
<evidence type="ECO:0000313" key="3">
    <source>
        <dbReference type="Proteomes" id="UP000636956"/>
    </source>
</evidence>
<reference evidence="2" key="2">
    <citation type="submission" date="2020-09" db="EMBL/GenBank/DDBJ databases">
        <authorList>
            <person name="Sun Q."/>
            <person name="Zhou Y."/>
        </authorList>
    </citation>
    <scope>NUCLEOTIDE SEQUENCE</scope>
    <source>
        <strain evidence="2">CGMCC 1.8984</strain>
    </source>
</reference>